<evidence type="ECO:0000313" key="7">
    <source>
        <dbReference type="EMBL" id="MEO9246863.1"/>
    </source>
</evidence>
<dbReference type="InterPro" id="IPR036271">
    <property type="entry name" value="Tet_transcr_reg_TetR-rel_C_sf"/>
</dbReference>
<keyword evidence="8" id="KW-1185">Reference proteome</keyword>
<keyword evidence="3" id="KW-0804">Transcription</keyword>
<proteinExistence type="predicted"/>
<dbReference type="RefSeq" id="WP_309813894.1">
    <property type="nucleotide sequence ID" value="NZ_JBDXMX010000002.1"/>
</dbReference>
<name>A0ABV0IFU4_9MICC</name>
<feature type="DNA-binding region" description="H-T-H motif" evidence="4">
    <location>
        <begin position="31"/>
        <end position="50"/>
    </location>
</feature>
<dbReference type="PANTHER" id="PTHR30055">
    <property type="entry name" value="HTH-TYPE TRANSCRIPTIONAL REGULATOR RUTR"/>
    <property type="match status" value="1"/>
</dbReference>
<keyword evidence="1" id="KW-0805">Transcription regulation</keyword>
<evidence type="ECO:0000256" key="2">
    <source>
        <dbReference type="ARBA" id="ARBA00023125"/>
    </source>
</evidence>
<evidence type="ECO:0000313" key="8">
    <source>
        <dbReference type="Proteomes" id="UP001484097"/>
    </source>
</evidence>
<accession>A0ABV0IFU4</accession>
<dbReference type="InterPro" id="IPR050109">
    <property type="entry name" value="HTH-type_TetR-like_transc_reg"/>
</dbReference>
<dbReference type="InterPro" id="IPR009057">
    <property type="entry name" value="Homeodomain-like_sf"/>
</dbReference>
<evidence type="ECO:0000256" key="4">
    <source>
        <dbReference type="PROSITE-ProRule" id="PRU00335"/>
    </source>
</evidence>
<dbReference type="SUPFAM" id="SSF48498">
    <property type="entry name" value="Tetracyclin repressor-like, C-terminal domain"/>
    <property type="match status" value="1"/>
</dbReference>
<sequence>MPKIVDHEQRRGEIALALWQVIHEQGIDGVSFRAVAEAAGVSIGRVQHYFTSKDELVVFGCRAMVSAAEQDHGPDPSPRGPARARDELADFLCAPLPLTEGLRVGSSVWATYLAKSVSHPGVAAVVAEAMQGRVEVTATLLAAARGTQEVRGTREAREARGDEQPAPDVEVAPETARVQSTALALVSLSEGLSSRILAGALDADEAGALIRDAVDRAVHTD</sequence>
<organism evidence="7 8">
    <name type="scientific">Citricoccus nitrophenolicus</name>
    <dbReference type="NCBI Taxonomy" id="863575"/>
    <lineage>
        <taxon>Bacteria</taxon>
        <taxon>Bacillati</taxon>
        <taxon>Actinomycetota</taxon>
        <taxon>Actinomycetes</taxon>
        <taxon>Micrococcales</taxon>
        <taxon>Micrococcaceae</taxon>
        <taxon>Citricoccus</taxon>
    </lineage>
</organism>
<dbReference type="PROSITE" id="PS50977">
    <property type="entry name" value="HTH_TETR_2"/>
    <property type="match status" value="1"/>
</dbReference>
<evidence type="ECO:0000256" key="1">
    <source>
        <dbReference type="ARBA" id="ARBA00023015"/>
    </source>
</evidence>
<feature type="domain" description="HTH tetR-type" evidence="6">
    <location>
        <begin position="8"/>
        <end position="68"/>
    </location>
</feature>
<dbReference type="Proteomes" id="UP001484097">
    <property type="component" value="Unassembled WGS sequence"/>
</dbReference>
<dbReference type="EMBL" id="JBDXMX010000002">
    <property type="protein sequence ID" value="MEO9246863.1"/>
    <property type="molecule type" value="Genomic_DNA"/>
</dbReference>
<dbReference type="Pfam" id="PF00440">
    <property type="entry name" value="TetR_N"/>
    <property type="match status" value="1"/>
</dbReference>
<reference evidence="7 8" key="1">
    <citation type="submission" date="2024-05" db="EMBL/GenBank/DDBJ databases">
        <authorList>
            <person name="Yi C."/>
        </authorList>
    </citation>
    <scope>NUCLEOTIDE SEQUENCE [LARGE SCALE GENOMIC DNA]</scope>
    <source>
        <strain evidence="7 8">XS13</strain>
    </source>
</reference>
<evidence type="ECO:0000256" key="3">
    <source>
        <dbReference type="ARBA" id="ARBA00023163"/>
    </source>
</evidence>
<dbReference type="Gene3D" id="1.10.357.10">
    <property type="entry name" value="Tetracycline Repressor, domain 2"/>
    <property type="match status" value="1"/>
</dbReference>
<evidence type="ECO:0000259" key="6">
    <source>
        <dbReference type="PROSITE" id="PS50977"/>
    </source>
</evidence>
<gene>
    <name evidence="7" type="ORF">ABDK96_04140</name>
</gene>
<keyword evidence="2 4" id="KW-0238">DNA-binding</keyword>
<protein>
    <submittedName>
        <fullName evidence="7">Helix-turn-helix domain-containing protein</fullName>
    </submittedName>
</protein>
<feature type="compositionally biased region" description="Basic and acidic residues" evidence="5">
    <location>
        <begin position="151"/>
        <end position="163"/>
    </location>
</feature>
<dbReference type="SUPFAM" id="SSF46689">
    <property type="entry name" value="Homeodomain-like"/>
    <property type="match status" value="1"/>
</dbReference>
<dbReference type="PANTHER" id="PTHR30055:SF234">
    <property type="entry name" value="HTH-TYPE TRANSCRIPTIONAL REGULATOR BETI"/>
    <property type="match status" value="1"/>
</dbReference>
<comment type="caution">
    <text evidence="7">The sequence shown here is derived from an EMBL/GenBank/DDBJ whole genome shotgun (WGS) entry which is preliminary data.</text>
</comment>
<dbReference type="InterPro" id="IPR001647">
    <property type="entry name" value="HTH_TetR"/>
</dbReference>
<evidence type="ECO:0000256" key="5">
    <source>
        <dbReference type="SAM" id="MobiDB-lite"/>
    </source>
</evidence>
<feature type="region of interest" description="Disordered" evidence="5">
    <location>
        <begin position="147"/>
        <end position="173"/>
    </location>
</feature>